<evidence type="ECO:0000256" key="7">
    <source>
        <dbReference type="ARBA" id="ARBA00023136"/>
    </source>
</evidence>
<keyword evidence="2" id="KW-1003">Cell membrane</keyword>
<evidence type="ECO:0000256" key="8">
    <source>
        <dbReference type="SAM" id="Phobius"/>
    </source>
</evidence>
<comment type="caution">
    <text evidence="10">The sequence shown here is derived from an EMBL/GenBank/DDBJ whole genome shotgun (WGS) entry which is preliminary data.</text>
</comment>
<keyword evidence="11" id="KW-1185">Reference proteome</keyword>
<feature type="transmembrane region" description="Helical" evidence="8">
    <location>
        <begin position="174"/>
        <end position="190"/>
    </location>
</feature>
<organism evidence="10 11">
    <name type="scientific">Pararhizobium capsulatum DSM 1112</name>
    <dbReference type="NCBI Taxonomy" id="1121113"/>
    <lineage>
        <taxon>Bacteria</taxon>
        <taxon>Pseudomonadati</taxon>
        <taxon>Pseudomonadota</taxon>
        <taxon>Alphaproteobacteria</taxon>
        <taxon>Hyphomicrobiales</taxon>
        <taxon>Rhizobiaceae</taxon>
        <taxon>Rhizobium/Agrobacterium group</taxon>
        <taxon>Pararhizobium</taxon>
    </lineage>
</organism>
<dbReference type="PANTHER" id="PTHR33908:SF11">
    <property type="entry name" value="MEMBRANE PROTEIN"/>
    <property type="match status" value="1"/>
</dbReference>
<reference evidence="10 11" key="1">
    <citation type="submission" date="2023-07" db="EMBL/GenBank/DDBJ databases">
        <title>Genomic Encyclopedia of Type Strains, Phase IV (KMG-IV): sequencing the most valuable type-strain genomes for metagenomic binning, comparative biology and taxonomic classification.</title>
        <authorList>
            <person name="Goeker M."/>
        </authorList>
    </citation>
    <scope>NUCLEOTIDE SEQUENCE [LARGE SCALE GENOMIC DNA]</scope>
    <source>
        <strain evidence="10 11">DSM 1112</strain>
    </source>
</reference>
<dbReference type="InterPro" id="IPR038731">
    <property type="entry name" value="RgtA/B/C-like"/>
</dbReference>
<evidence type="ECO:0000256" key="1">
    <source>
        <dbReference type="ARBA" id="ARBA00004651"/>
    </source>
</evidence>
<accession>A0ABU0BNZ0</accession>
<dbReference type="Pfam" id="PF13231">
    <property type="entry name" value="PMT_2"/>
    <property type="match status" value="1"/>
</dbReference>
<evidence type="ECO:0000256" key="6">
    <source>
        <dbReference type="ARBA" id="ARBA00022989"/>
    </source>
</evidence>
<feature type="transmembrane region" description="Helical" evidence="8">
    <location>
        <begin position="66"/>
        <end position="92"/>
    </location>
</feature>
<evidence type="ECO:0000313" key="11">
    <source>
        <dbReference type="Proteomes" id="UP001230207"/>
    </source>
</evidence>
<feature type="transmembrane region" description="Helical" evidence="8">
    <location>
        <begin position="127"/>
        <end position="145"/>
    </location>
</feature>
<proteinExistence type="predicted"/>
<evidence type="ECO:0000256" key="4">
    <source>
        <dbReference type="ARBA" id="ARBA00022679"/>
    </source>
</evidence>
<feature type="transmembrane region" description="Helical" evidence="8">
    <location>
        <begin position="341"/>
        <end position="360"/>
    </location>
</feature>
<evidence type="ECO:0000256" key="2">
    <source>
        <dbReference type="ARBA" id="ARBA00022475"/>
    </source>
</evidence>
<evidence type="ECO:0000256" key="5">
    <source>
        <dbReference type="ARBA" id="ARBA00022692"/>
    </source>
</evidence>
<feature type="transmembrane region" description="Helical" evidence="8">
    <location>
        <begin position="12"/>
        <end position="30"/>
    </location>
</feature>
<name>A0ABU0BNZ0_9HYPH</name>
<dbReference type="Proteomes" id="UP001230207">
    <property type="component" value="Unassembled WGS sequence"/>
</dbReference>
<feature type="transmembrane region" description="Helical" evidence="8">
    <location>
        <begin position="199"/>
        <end position="218"/>
    </location>
</feature>
<protein>
    <submittedName>
        <fullName evidence="10">4-amino-4-deoxy-L-arabinose transferase-like glycosyltransferase</fullName>
    </submittedName>
</protein>
<feature type="transmembrane region" description="Helical" evidence="8">
    <location>
        <begin position="291"/>
        <end position="308"/>
    </location>
</feature>
<dbReference type="EMBL" id="JAUSVF010000001">
    <property type="protein sequence ID" value="MDQ0319643.1"/>
    <property type="molecule type" value="Genomic_DNA"/>
</dbReference>
<sequence>MIGLLTRRPTAVFLLIAGYFLLNVIVRLFLPHSLELDEAEQVFLSQWLALGYGPQPPFYNWLQQGIFSIFGTSVATLSIVKNLVLFLSYFFYGLTAFKLLSDKRLAVIAALGLLTIPQISFEAQRDLAHTVAVIFSSSLFFYMLVSTIQRPTAAFYALTGLAIGIGAISKYNFVLVPAAALLAMLCDPDLRRFVFDRRLVLTIIVAAIVILPHGFWILDNLRSATESTLGKMTESDNDSDLLEALDGGLSLLLAVLGFSALTALIFLGLFGKAMLSAFKAGNIWTRLIERTILFCLAAVILMIVFGGAEHIKDRWLAPMLLPLPLYLCLKAEAAGLEPKRAFRGMITIAAGIMLAVPAVLYGRVTFAPVTGVYKKLNVPYAALITTVSAQAIPSIIIAEDDHLAGNLRFQLPSVPVQSARHRGYEPEVTWTTGRPGLLIWRAEKNDDVSVPSELMEAAQRRFAVVRSDIEPKKISIPYIFGPYVRGTDGDRYDFGYAWVYPKASG</sequence>
<dbReference type="RefSeq" id="WP_307228707.1">
    <property type="nucleotide sequence ID" value="NZ_JAUSVF010000001.1"/>
</dbReference>
<keyword evidence="7 8" id="KW-0472">Membrane</keyword>
<keyword evidence="6 8" id="KW-1133">Transmembrane helix</keyword>
<feature type="transmembrane region" description="Helical" evidence="8">
    <location>
        <begin position="380"/>
        <end position="398"/>
    </location>
</feature>
<evidence type="ECO:0000313" key="10">
    <source>
        <dbReference type="EMBL" id="MDQ0319643.1"/>
    </source>
</evidence>
<gene>
    <name evidence="10" type="ORF">QO002_001781</name>
</gene>
<feature type="transmembrane region" description="Helical" evidence="8">
    <location>
        <begin position="249"/>
        <end position="270"/>
    </location>
</feature>
<feature type="domain" description="Glycosyltransferase RgtA/B/C/D-like" evidence="9">
    <location>
        <begin position="55"/>
        <end position="216"/>
    </location>
</feature>
<dbReference type="PANTHER" id="PTHR33908">
    <property type="entry name" value="MANNOSYLTRANSFERASE YKCB-RELATED"/>
    <property type="match status" value="1"/>
</dbReference>
<evidence type="ECO:0000259" key="9">
    <source>
        <dbReference type="Pfam" id="PF13231"/>
    </source>
</evidence>
<keyword evidence="3" id="KW-0328">Glycosyltransferase</keyword>
<keyword evidence="5 8" id="KW-0812">Transmembrane</keyword>
<evidence type="ECO:0000256" key="3">
    <source>
        <dbReference type="ARBA" id="ARBA00022676"/>
    </source>
</evidence>
<comment type="subcellular location">
    <subcellularLocation>
        <location evidence="1">Cell membrane</location>
        <topology evidence="1">Multi-pass membrane protein</topology>
    </subcellularLocation>
</comment>
<keyword evidence="4" id="KW-0808">Transferase</keyword>
<dbReference type="InterPro" id="IPR050297">
    <property type="entry name" value="LipidA_mod_glycosyltrf_83"/>
</dbReference>